<reference evidence="9 10" key="1">
    <citation type="submission" date="2020-08" db="EMBL/GenBank/DDBJ databases">
        <title>Genomic Encyclopedia of Type Strains, Phase IV (KMG-IV): sequencing the most valuable type-strain genomes for metagenomic binning, comparative biology and taxonomic classification.</title>
        <authorList>
            <person name="Goeker M."/>
        </authorList>
    </citation>
    <scope>NUCLEOTIDE SEQUENCE [LARGE SCALE GENOMIC DNA]</scope>
    <source>
        <strain evidence="9 10">DSM 29853</strain>
    </source>
</reference>
<keyword evidence="4" id="KW-0378">Hydrolase</keyword>
<name>A0A7W6NJY6_9HYPH</name>
<evidence type="ECO:0000256" key="6">
    <source>
        <dbReference type="ARBA" id="ARBA00023049"/>
    </source>
</evidence>
<proteinExistence type="inferred from homology"/>
<dbReference type="AlphaFoldDB" id="A0A7W6NJY6"/>
<evidence type="ECO:0000313" key="9">
    <source>
        <dbReference type="EMBL" id="MBB4064895.1"/>
    </source>
</evidence>
<evidence type="ECO:0000256" key="4">
    <source>
        <dbReference type="ARBA" id="ARBA00022801"/>
    </source>
</evidence>
<keyword evidence="3 9" id="KW-0645">Protease</keyword>
<protein>
    <submittedName>
        <fullName evidence="9">Zn-dependent protease</fullName>
    </submittedName>
</protein>
<dbReference type="PANTHER" id="PTHR39188">
    <property type="entry name" value="MEMBRANE-ASSOCIATED ZINC METALLOPROTEASE M50B"/>
    <property type="match status" value="1"/>
</dbReference>
<evidence type="ECO:0000256" key="8">
    <source>
        <dbReference type="SAM" id="Phobius"/>
    </source>
</evidence>
<evidence type="ECO:0000256" key="5">
    <source>
        <dbReference type="ARBA" id="ARBA00022833"/>
    </source>
</evidence>
<sequence length="378" mass="41001">MHPLGDHASWSPGIVESGPLDGRSDRARQAYAYPDRHGRPIVRVLSLDTQQSIDGREVATSVIEDSALHRSYWAHFSERRRVRVHPDGALLEVEITDHYRGVAMFLFRYFAARRELAQLAQWAETGVARAGGIIEHPLTQVLSATLSTLVMWPFFGLTANGLLLSTLLTVVIVLHEFGHIAAYRTFGHRSARMIFIPFLGGLAIGGRPYNSLFEVAACALMGPGLSAFLVPVTIAAFELAHGGSLPHELAGPAILFLLVLGAFNLLNLLPMYRFDGGQVIRQVFPSRPVQIAASFGVTAVILGVGWRIGLPTVAIMAALAVFTLLSLMSVGRVKPREALDPMTGGERLVAGFGLYAALAIHAYAVVYACEKLFPWLAG</sequence>
<feature type="transmembrane region" description="Helical" evidence="8">
    <location>
        <begin position="212"/>
        <end position="237"/>
    </location>
</feature>
<dbReference type="RefSeq" id="WP_246365203.1">
    <property type="nucleotide sequence ID" value="NZ_JACIEZ010000003.1"/>
</dbReference>
<keyword evidence="5" id="KW-0862">Zinc</keyword>
<keyword evidence="6" id="KW-0482">Metalloprotease</keyword>
<dbReference type="EMBL" id="JACIEZ010000003">
    <property type="protein sequence ID" value="MBB4064895.1"/>
    <property type="molecule type" value="Genomic_DNA"/>
</dbReference>
<feature type="transmembrane region" description="Helical" evidence="8">
    <location>
        <begin position="312"/>
        <end position="328"/>
    </location>
</feature>
<organism evidence="9 10">
    <name type="scientific">Gellertiella hungarica</name>
    <dbReference type="NCBI Taxonomy" id="1572859"/>
    <lineage>
        <taxon>Bacteria</taxon>
        <taxon>Pseudomonadati</taxon>
        <taxon>Pseudomonadota</taxon>
        <taxon>Alphaproteobacteria</taxon>
        <taxon>Hyphomicrobiales</taxon>
        <taxon>Rhizobiaceae</taxon>
        <taxon>Gellertiella</taxon>
    </lineage>
</organism>
<evidence type="ECO:0000256" key="1">
    <source>
        <dbReference type="ARBA" id="ARBA00001947"/>
    </source>
</evidence>
<keyword evidence="8" id="KW-1133">Transmembrane helix</keyword>
<gene>
    <name evidence="9" type="ORF">GGR23_002082</name>
</gene>
<keyword evidence="8" id="KW-0812">Transmembrane</keyword>
<dbReference type="GO" id="GO:0008237">
    <property type="term" value="F:metallopeptidase activity"/>
    <property type="evidence" value="ECO:0007669"/>
    <property type="project" value="UniProtKB-KW"/>
</dbReference>
<feature type="transmembrane region" description="Helical" evidence="8">
    <location>
        <begin position="289"/>
        <end position="306"/>
    </location>
</feature>
<accession>A0A7W6NJY6</accession>
<feature type="transmembrane region" description="Helical" evidence="8">
    <location>
        <begin position="348"/>
        <end position="368"/>
    </location>
</feature>
<evidence type="ECO:0000256" key="3">
    <source>
        <dbReference type="ARBA" id="ARBA00022670"/>
    </source>
</evidence>
<feature type="transmembrane region" description="Helical" evidence="8">
    <location>
        <begin position="249"/>
        <end position="269"/>
    </location>
</feature>
<feature type="transmembrane region" description="Helical" evidence="8">
    <location>
        <begin position="149"/>
        <end position="174"/>
    </location>
</feature>
<evidence type="ECO:0000313" key="10">
    <source>
        <dbReference type="Proteomes" id="UP000528286"/>
    </source>
</evidence>
<dbReference type="PANTHER" id="PTHR39188:SF3">
    <property type="entry name" value="STAGE IV SPORULATION PROTEIN FB"/>
    <property type="match status" value="1"/>
</dbReference>
<keyword evidence="10" id="KW-1185">Reference proteome</keyword>
<comment type="similarity">
    <text evidence="2">Belongs to the peptidase M50B family.</text>
</comment>
<dbReference type="GO" id="GO:0006508">
    <property type="term" value="P:proteolysis"/>
    <property type="evidence" value="ECO:0007669"/>
    <property type="project" value="UniProtKB-KW"/>
</dbReference>
<evidence type="ECO:0000256" key="2">
    <source>
        <dbReference type="ARBA" id="ARBA00007931"/>
    </source>
</evidence>
<keyword evidence="8" id="KW-0472">Membrane</keyword>
<feature type="region of interest" description="Disordered" evidence="7">
    <location>
        <begin position="1"/>
        <end position="23"/>
    </location>
</feature>
<comment type="caution">
    <text evidence="9">The sequence shown here is derived from an EMBL/GenBank/DDBJ whole genome shotgun (WGS) entry which is preliminary data.</text>
</comment>
<comment type="cofactor">
    <cofactor evidence="1">
        <name>Zn(2+)</name>
        <dbReference type="ChEBI" id="CHEBI:29105"/>
    </cofactor>
</comment>
<evidence type="ECO:0000256" key="7">
    <source>
        <dbReference type="SAM" id="MobiDB-lite"/>
    </source>
</evidence>
<dbReference type="Proteomes" id="UP000528286">
    <property type="component" value="Unassembled WGS sequence"/>
</dbReference>